<dbReference type="PROSITE" id="PS50893">
    <property type="entry name" value="ABC_TRANSPORTER_2"/>
    <property type="match status" value="1"/>
</dbReference>
<dbReference type="PANTHER" id="PTHR43820">
    <property type="entry name" value="HIGH-AFFINITY BRANCHED-CHAIN AMINO ACID TRANSPORT ATP-BINDING PROTEIN LIVF"/>
    <property type="match status" value="1"/>
</dbReference>
<accession>A0A6J4U4L9</accession>
<evidence type="ECO:0000256" key="1">
    <source>
        <dbReference type="ARBA" id="ARBA00005417"/>
    </source>
</evidence>
<sequence>MSTPAVDPLLRLAGVHAYIGESHILQGVDFAVAPNRVTVLLGRNGAGKTTTLRTILGLVPAASGTITFDGVEIGTEKPHHVVRRGVGYVPEDRDVFAGLTVAQNLRLAQRPGASRERWALAHALFPDLERRADQRAGSLSGGQQQMVAIARALVNDNRLLLVDEPSKGLAPVVVAQVTEALAAIKGTTTILLVEQNLAMAQALADDAVVLDDGRVVYTGPMAELAADEALQTRYLGAGGHATAHV</sequence>
<evidence type="ECO:0000313" key="7">
    <source>
        <dbReference type="EMBL" id="CAA9538996.1"/>
    </source>
</evidence>
<keyword evidence="2" id="KW-0813">Transport</keyword>
<dbReference type="Gene3D" id="3.40.50.300">
    <property type="entry name" value="P-loop containing nucleotide triphosphate hydrolases"/>
    <property type="match status" value="1"/>
</dbReference>
<name>A0A6J4U4L9_9BACT</name>
<dbReference type="GO" id="GO:0016887">
    <property type="term" value="F:ATP hydrolysis activity"/>
    <property type="evidence" value="ECO:0007669"/>
    <property type="project" value="InterPro"/>
</dbReference>
<dbReference type="Pfam" id="PF00005">
    <property type="entry name" value="ABC_tran"/>
    <property type="match status" value="1"/>
</dbReference>
<evidence type="ECO:0000256" key="3">
    <source>
        <dbReference type="ARBA" id="ARBA00022741"/>
    </source>
</evidence>
<feature type="domain" description="ABC transporter" evidence="6">
    <location>
        <begin position="10"/>
        <end position="237"/>
    </location>
</feature>
<dbReference type="InterPro" id="IPR003593">
    <property type="entry name" value="AAA+_ATPase"/>
</dbReference>
<proteinExistence type="inferred from homology"/>
<evidence type="ECO:0000256" key="5">
    <source>
        <dbReference type="ARBA" id="ARBA00022970"/>
    </source>
</evidence>
<keyword evidence="5" id="KW-0029">Amino-acid transport</keyword>
<dbReference type="PROSITE" id="PS00211">
    <property type="entry name" value="ABC_TRANSPORTER_1"/>
    <property type="match status" value="1"/>
</dbReference>
<evidence type="ECO:0000259" key="6">
    <source>
        <dbReference type="PROSITE" id="PS50893"/>
    </source>
</evidence>
<dbReference type="InterPro" id="IPR003439">
    <property type="entry name" value="ABC_transporter-like_ATP-bd"/>
</dbReference>
<comment type="similarity">
    <text evidence="1">Belongs to the ABC transporter superfamily.</text>
</comment>
<dbReference type="InterPro" id="IPR017871">
    <property type="entry name" value="ABC_transporter-like_CS"/>
</dbReference>
<dbReference type="InterPro" id="IPR027417">
    <property type="entry name" value="P-loop_NTPase"/>
</dbReference>
<protein>
    <submittedName>
        <fullName evidence="7">Branched-chain amino acid ABC transporter, ATP-binding protein</fullName>
    </submittedName>
</protein>
<organism evidence="7">
    <name type="scientific">uncultured Thermomicrobiales bacterium</name>
    <dbReference type="NCBI Taxonomy" id="1645740"/>
    <lineage>
        <taxon>Bacteria</taxon>
        <taxon>Pseudomonadati</taxon>
        <taxon>Thermomicrobiota</taxon>
        <taxon>Thermomicrobia</taxon>
        <taxon>Thermomicrobiales</taxon>
        <taxon>environmental samples</taxon>
    </lineage>
</organism>
<evidence type="ECO:0000256" key="4">
    <source>
        <dbReference type="ARBA" id="ARBA00022840"/>
    </source>
</evidence>
<keyword evidence="4 7" id="KW-0067">ATP-binding</keyword>
<dbReference type="SUPFAM" id="SSF52540">
    <property type="entry name" value="P-loop containing nucleoside triphosphate hydrolases"/>
    <property type="match status" value="1"/>
</dbReference>
<dbReference type="GO" id="GO:0005524">
    <property type="term" value="F:ATP binding"/>
    <property type="evidence" value="ECO:0007669"/>
    <property type="project" value="UniProtKB-KW"/>
</dbReference>
<dbReference type="PANTHER" id="PTHR43820:SF2">
    <property type="entry name" value="ABC TRANSPORTER ATP-BINDING PROTEIN"/>
    <property type="match status" value="1"/>
</dbReference>
<gene>
    <name evidence="7" type="ORF">AVDCRST_MAG73-1716</name>
</gene>
<evidence type="ECO:0000256" key="2">
    <source>
        <dbReference type="ARBA" id="ARBA00022448"/>
    </source>
</evidence>
<dbReference type="SMART" id="SM00382">
    <property type="entry name" value="AAA"/>
    <property type="match status" value="1"/>
</dbReference>
<dbReference type="GO" id="GO:0015658">
    <property type="term" value="F:branched-chain amino acid transmembrane transporter activity"/>
    <property type="evidence" value="ECO:0007669"/>
    <property type="project" value="TreeGrafter"/>
</dbReference>
<dbReference type="EMBL" id="CADCWE010000105">
    <property type="protein sequence ID" value="CAA9538996.1"/>
    <property type="molecule type" value="Genomic_DNA"/>
</dbReference>
<reference evidence="7" key="1">
    <citation type="submission" date="2020-02" db="EMBL/GenBank/DDBJ databases">
        <authorList>
            <person name="Meier V. D."/>
        </authorList>
    </citation>
    <scope>NUCLEOTIDE SEQUENCE</scope>
    <source>
        <strain evidence="7">AVDCRST_MAG73</strain>
    </source>
</reference>
<dbReference type="CDD" id="cd03224">
    <property type="entry name" value="ABC_TM1139_LivF_branched"/>
    <property type="match status" value="1"/>
</dbReference>
<dbReference type="GO" id="GO:0015807">
    <property type="term" value="P:L-amino acid transport"/>
    <property type="evidence" value="ECO:0007669"/>
    <property type="project" value="TreeGrafter"/>
</dbReference>
<keyword evidence="3" id="KW-0547">Nucleotide-binding</keyword>
<dbReference type="AlphaFoldDB" id="A0A6J4U4L9"/>
<dbReference type="InterPro" id="IPR052156">
    <property type="entry name" value="BCAA_Transport_ATP-bd_LivF"/>
</dbReference>